<evidence type="ECO:0000256" key="1">
    <source>
        <dbReference type="ARBA" id="ARBA00004123"/>
    </source>
</evidence>
<feature type="domain" description="C2H2-type" evidence="12">
    <location>
        <begin position="431"/>
        <end position="459"/>
    </location>
</feature>
<feature type="compositionally biased region" description="Pro residues" evidence="10">
    <location>
        <begin position="131"/>
        <end position="146"/>
    </location>
</feature>
<evidence type="ECO:0000256" key="3">
    <source>
        <dbReference type="ARBA" id="ARBA00022782"/>
    </source>
</evidence>
<dbReference type="PROSITE" id="PS50157">
    <property type="entry name" value="ZINC_FINGER_C2H2_2"/>
    <property type="match status" value="1"/>
</dbReference>
<dbReference type="PROSITE" id="PS50097">
    <property type="entry name" value="BTB"/>
    <property type="match status" value="1"/>
</dbReference>
<feature type="compositionally biased region" description="Polar residues" evidence="10">
    <location>
        <begin position="191"/>
        <end position="200"/>
    </location>
</feature>
<dbReference type="InterPro" id="IPR013087">
    <property type="entry name" value="Znf_C2H2_type"/>
</dbReference>
<dbReference type="Pfam" id="PF12874">
    <property type="entry name" value="zf-met"/>
    <property type="match status" value="1"/>
</dbReference>
<keyword evidence="5" id="KW-0805">Transcription regulation</keyword>
<dbReference type="PROSITE" id="PS00028">
    <property type="entry name" value="ZINC_FINGER_C2H2_1"/>
    <property type="match status" value="1"/>
</dbReference>
<evidence type="ECO:0000256" key="8">
    <source>
        <dbReference type="ARBA" id="ARBA00037382"/>
    </source>
</evidence>
<evidence type="ECO:0000313" key="13">
    <source>
        <dbReference type="EMBL" id="JAT16596.1"/>
    </source>
</evidence>
<dbReference type="SUPFAM" id="SSF57667">
    <property type="entry name" value="beta-beta-alpha zinc fingers"/>
    <property type="match status" value="1"/>
</dbReference>
<dbReference type="EMBL" id="GEBQ01023381">
    <property type="protein sequence ID" value="JAT16596.1"/>
    <property type="molecule type" value="Transcribed_RNA"/>
</dbReference>
<keyword evidence="7" id="KW-0539">Nucleus</keyword>
<dbReference type="GO" id="GO:0008270">
    <property type="term" value="F:zinc ion binding"/>
    <property type="evidence" value="ECO:0007669"/>
    <property type="project" value="UniProtKB-KW"/>
</dbReference>
<sequence length="470" mass="52824">MADQQFCLRWNNHQSTLISVFDTLLENGTLVDCTLAAEGQYLKAHKVVLSACSPYLETLLSQHYEKHPIVILKDVKFTELKSMMDYMYRGEVNISQDQLGTFLKAAESLQIKGLSDNGDGDARDVGSTAKGPPPRKATQPAPPPSRPEPEEPSSPAHRSRDGSISPSSRKRRRIRRNSHGDDSNLGDSHLETSNSCDLPSQAQAAPLVPNIPATITSSITTTPIVKTPIIKPETESNLVNRIDTSNLNSLPPESGLLKEKIEPISEPLLEPKTEYDANNDDSVEDLTLDDDDDMDGMDISNMSNMSNMSRPGPSHGNDISNQGFAPWHLGNQSGTDEVFMAAQEAVSAHRDSQDDLEDDNVTVLIVQKRRRKIKTYREVRKRKPREKKSKDPTEPKPKTSWQCQVCGKVYNGEFTLRRHIEFSCGKPLPRFQCPICKGKFRRKDYLQDHLLKFHSIRMTLAEIEHFYYLE</sequence>
<feature type="compositionally biased region" description="Acidic residues" evidence="10">
    <location>
        <begin position="277"/>
        <end position="291"/>
    </location>
</feature>
<feature type="compositionally biased region" description="Basic residues" evidence="10">
    <location>
        <begin position="375"/>
        <end position="387"/>
    </location>
</feature>
<proteinExistence type="predicted"/>
<dbReference type="PANTHER" id="PTHR23110">
    <property type="entry name" value="BTB DOMAIN TRANSCRIPTION FACTOR"/>
    <property type="match status" value="1"/>
</dbReference>
<dbReference type="InterPro" id="IPR011333">
    <property type="entry name" value="SKP1/BTB/POZ_sf"/>
</dbReference>
<comment type="subcellular location">
    <subcellularLocation>
        <location evidence="1">Nucleus</location>
    </subcellularLocation>
</comment>
<dbReference type="Gene3D" id="3.30.160.60">
    <property type="entry name" value="Classic Zinc Finger"/>
    <property type="match status" value="1"/>
</dbReference>
<dbReference type="SMART" id="SM00355">
    <property type="entry name" value="ZnF_C2H2"/>
    <property type="match status" value="2"/>
</dbReference>
<evidence type="ECO:0000259" key="11">
    <source>
        <dbReference type="PROSITE" id="PS50097"/>
    </source>
</evidence>
<dbReference type="SUPFAM" id="SSF54695">
    <property type="entry name" value="POZ domain"/>
    <property type="match status" value="1"/>
</dbReference>
<dbReference type="GO" id="GO:0035167">
    <property type="term" value="P:larval lymph gland hemopoiesis"/>
    <property type="evidence" value="ECO:0007669"/>
    <property type="project" value="UniProtKB-ARBA"/>
</dbReference>
<organism evidence="13">
    <name type="scientific">Graphocephala atropunctata</name>
    <dbReference type="NCBI Taxonomy" id="36148"/>
    <lineage>
        <taxon>Eukaryota</taxon>
        <taxon>Metazoa</taxon>
        <taxon>Ecdysozoa</taxon>
        <taxon>Arthropoda</taxon>
        <taxon>Hexapoda</taxon>
        <taxon>Insecta</taxon>
        <taxon>Pterygota</taxon>
        <taxon>Neoptera</taxon>
        <taxon>Paraneoptera</taxon>
        <taxon>Hemiptera</taxon>
        <taxon>Auchenorrhyncha</taxon>
        <taxon>Membracoidea</taxon>
        <taxon>Cicadellidae</taxon>
        <taxon>Cicadellinae</taxon>
        <taxon>Cicadellini</taxon>
        <taxon>Graphocephala</taxon>
    </lineage>
</organism>
<dbReference type="InterPro" id="IPR000210">
    <property type="entry name" value="BTB/POZ_dom"/>
</dbReference>
<dbReference type="AlphaFoldDB" id="A0A1B6KYR2"/>
<evidence type="ECO:0000256" key="2">
    <source>
        <dbReference type="ARBA" id="ARBA00022473"/>
    </source>
</evidence>
<evidence type="ECO:0000256" key="6">
    <source>
        <dbReference type="ARBA" id="ARBA00023163"/>
    </source>
</evidence>
<feature type="region of interest" description="Disordered" evidence="10">
    <location>
        <begin position="375"/>
        <end position="400"/>
    </location>
</feature>
<reference evidence="13" key="1">
    <citation type="submission" date="2015-11" db="EMBL/GenBank/DDBJ databases">
        <title>De novo transcriptome assembly of four potential Pierce s Disease insect vectors from Arizona vineyards.</title>
        <authorList>
            <person name="Tassone E.E."/>
        </authorList>
    </citation>
    <scope>NUCLEOTIDE SEQUENCE</scope>
</reference>
<dbReference type="InterPro" id="IPR036236">
    <property type="entry name" value="Znf_C2H2_sf"/>
</dbReference>
<keyword evidence="9" id="KW-0862">Zinc</keyword>
<dbReference type="GO" id="GO:0048813">
    <property type="term" value="P:dendrite morphogenesis"/>
    <property type="evidence" value="ECO:0007669"/>
    <property type="project" value="UniProtKB-ARBA"/>
</dbReference>
<feature type="region of interest" description="Disordered" evidence="10">
    <location>
        <begin position="272"/>
        <end position="291"/>
    </location>
</feature>
<feature type="region of interest" description="Disordered" evidence="10">
    <location>
        <begin position="113"/>
        <end position="200"/>
    </location>
</feature>
<dbReference type="InterPro" id="IPR051095">
    <property type="entry name" value="Dros_DevTransReg"/>
</dbReference>
<dbReference type="GO" id="GO:0045467">
    <property type="term" value="P:R7 cell development"/>
    <property type="evidence" value="ECO:0007669"/>
    <property type="project" value="UniProtKB-ARBA"/>
</dbReference>
<dbReference type="Gene3D" id="3.30.710.10">
    <property type="entry name" value="Potassium Channel Kv1.1, Chain A"/>
    <property type="match status" value="1"/>
</dbReference>
<dbReference type="GO" id="GO:0006357">
    <property type="term" value="P:regulation of transcription by RNA polymerase II"/>
    <property type="evidence" value="ECO:0007669"/>
    <property type="project" value="TreeGrafter"/>
</dbReference>
<keyword evidence="9" id="KW-0479">Metal-binding</keyword>
<dbReference type="FunFam" id="3.30.710.10:FF:000091">
    <property type="entry name" value="Lola, isoform F"/>
    <property type="match status" value="1"/>
</dbReference>
<gene>
    <name evidence="13" type="ORF">g.17559</name>
</gene>
<protein>
    <recommendedName>
        <fullName evidence="14">BTB domain-containing protein</fullName>
    </recommendedName>
</protein>
<keyword evidence="6" id="KW-0804">Transcription</keyword>
<evidence type="ECO:0008006" key="14">
    <source>
        <dbReference type="Google" id="ProtNLM"/>
    </source>
</evidence>
<dbReference type="GO" id="GO:0007464">
    <property type="term" value="P:R3/R4 cell fate commitment"/>
    <property type="evidence" value="ECO:0007669"/>
    <property type="project" value="UniProtKB-ARBA"/>
</dbReference>
<dbReference type="SMART" id="SM00225">
    <property type="entry name" value="BTB"/>
    <property type="match status" value="1"/>
</dbReference>
<evidence type="ECO:0000256" key="10">
    <source>
        <dbReference type="SAM" id="MobiDB-lite"/>
    </source>
</evidence>
<dbReference type="PANTHER" id="PTHR23110:SF111">
    <property type="entry name" value="LONGITUDINALS LACKING PROTEIN, ISOFORMS F_I_K_T"/>
    <property type="match status" value="1"/>
</dbReference>
<evidence type="ECO:0000259" key="12">
    <source>
        <dbReference type="PROSITE" id="PS50157"/>
    </source>
</evidence>
<comment type="function">
    <text evidence="8">Putative transcription factor required for axon growth and guidance in the central and peripheral nervous systems. Repels CNS axons away from the midline by promoting the expression of the midline repellent sli and its receptor robo.</text>
</comment>
<evidence type="ECO:0000256" key="7">
    <source>
        <dbReference type="ARBA" id="ARBA00023242"/>
    </source>
</evidence>
<feature type="compositionally biased region" description="Basic residues" evidence="10">
    <location>
        <begin position="168"/>
        <end position="177"/>
    </location>
</feature>
<keyword evidence="3" id="KW-0221">Differentiation</keyword>
<accession>A0A1B6KYR2</accession>
<keyword evidence="2" id="KW-0217">Developmental protein</keyword>
<feature type="domain" description="BTB" evidence="11">
    <location>
        <begin position="31"/>
        <end position="96"/>
    </location>
</feature>
<dbReference type="Pfam" id="PF00651">
    <property type="entry name" value="BTB"/>
    <property type="match status" value="1"/>
</dbReference>
<evidence type="ECO:0000256" key="5">
    <source>
        <dbReference type="ARBA" id="ARBA00023015"/>
    </source>
</evidence>
<keyword evidence="4" id="KW-0524">Neurogenesis</keyword>
<feature type="compositionally biased region" description="Basic and acidic residues" evidence="10">
    <location>
        <begin position="388"/>
        <end position="397"/>
    </location>
</feature>
<dbReference type="GO" id="GO:0016199">
    <property type="term" value="P:axon midline choice point recognition"/>
    <property type="evidence" value="ECO:0007669"/>
    <property type="project" value="UniProtKB-ARBA"/>
</dbReference>
<dbReference type="GO" id="GO:0045476">
    <property type="term" value="P:nurse cell apoptotic process"/>
    <property type="evidence" value="ECO:0007669"/>
    <property type="project" value="UniProtKB-ARBA"/>
</dbReference>
<keyword evidence="9" id="KW-0863">Zinc-finger</keyword>
<dbReference type="GO" id="GO:0008406">
    <property type="term" value="P:gonad development"/>
    <property type="evidence" value="ECO:0007669"/>
    <property type="project" value="UniProtKB-ARBA"/>
</dbReference>
<dbReference type="CDD" id="cd18315">
    <property type="entry name" value="BTB_POZ_BAB-like"/>
    <property type="match status" value="1"/>
</dbReference>
<evidence type="ECO:0000256" key="9">
    <source>
        <dbReference type="PROSITE-ProRule" id="PRU00042"/>
    </source>
</evidence>
<evidence type="ECO:0000256" key="4">
    <source>
        <dbReference type="ARBA" id="ARBA00022902"/>
    </source>
</evidence>
<dbReference type="Pfam" id="PF00096">
    <property type="entry name" value="zf-C2H2"/>
    <property type="match status" value="1"/>
</dbReference>
<name>A0A1B6KYR2_9HEMI</name>
<dbReference type="GO" id="GO:0005634">
    <property type="term" value="C:nucleus"/>
    <property type="evidence" value="ECO:0007669"/>
    <property type="project" value="UniProtKB-SubCell"/>
</dbReference>
<dbReference type="GO" id="GO:0007526">
    <property type="term" value="P:larval somatic muscle development"/>
    <property type="evidence" value="ECO:0007669"/>
    <property type="project" value="UniProtKB-ARBA"/>
</dbReference>